<organism evidence="6 7">
    <name type="scientific">Roseococcus pinisoli</name>
    <dbReference type="NCBI Taxonomy" id="2835040"/>
    <lineage>
        <taxon>Bacteria</taxon>
        <taxon>Pseudomonadati</taxon>
        <taxon>Pseudomonadota</taxon>
        <taxon>Alphaproteobacteria</taxon>
        <taxon>Acetobacterales</taxon>
        <taxon>Roseomonadaceae</taxon>
        <taxon>Roseococcus</taxon>
    </lineage>
</organism>
<keyword evidence="4" id="KW-0804">Transcription</keyword>
<dbReference type="InterPro" id="IPR005119">
    <property type="entry name" value="LysR_subst-bd"/>
</dbReference>
<dbReference type="Gene3D" id="3.40.190.290">
    <property type="match status" value="1"/>
</dbReference>
<evidence type="ECO:0000256" key="1">
    <source>
        <dbReference type="ARBA" id="ARBA00009437"/>
    </source>
</evidence>
<proteinExistence type="inferred from homology"/>
<evidence type="ECO:0000313" key="7">
    <source>
        <dbReference type="Proteomes" id="UP000766336"/>
    </source>
</evidence>
<dbReference type="Pfam" id="PF03466">
    <property type="entry name" value="LysR_substrate"/>
    <property type="match status" value="1"/>
</dbReference>
<dbReference type="SUPFAM" id="SSF46785">
    <property type="entry name" value="Winged helix' DNA-binding domain"/>
    <property type="match status" value="1"/>
</dbReference>
<comment type="caution">
    <text evidence="6">The sequence shown here is derived from an EMBL/GenBank/DDBJ whole genome shotgun (WGS) entry which is preliminary data.</text>
</comment>
<accession>A0ABS5QF16</accession>
<sequence>MRAVCREGSVTQAAALLGISQPAVSMTLREASSITGFPLFLRFQGRLRPTAEMRLLLAELDRLFDGVGRVNRLVEDMRHTGVGTVHLASTPALADSLVPAAMVRFRELRPRVRVSVQAMDNLGVLDAVTRERVNLGLVLTPIETRDLRRMELCRSELICVVRPDHPLAERGQVSLEEIDPWPLISFDDNLPLGHLVKQHHRATGRPRRIALEVNQSSVACAMVRAGLGVAIIDPFALSDGEGRGVVALRLTPSMPIGVLAVMVGDAPPSRLTLLFLAHLRRAAEAFMSPRGESETTLPSLAAGLQLSEKGGLR</sequence>
<evidence type="ECO:0000313" key="6">
    <source>
        <dbReference type="EMBL" id="MBS7811901.1"/>
    </source>
</evidence>
<dbReference type="SUPFAM" id="SSF53850">
    <property type="entry name" value="Periplasmic binding protein-like II"/>
    <property type="match status" value="1"/>
</dbReference>
<dbReference type="InterPro" id="IPR036388">
    <property type="entry name" value="WH-like_DNA-bd_sf"/>
</dbReference>
<comment type="similarity">
    <text evidence="1">Belongs to the LysR transcriptional regulatory family.</text>
</comment>
<dbReference type="InterPro" id="IPR036390">
    <property type="entry name" value="WH_DNA-bd_sf"/>
</dbReference>
<dbReference type="InterPro" id="IPR000847">
    <property type="entry name" value="LysR_HTH_N"/>
</dbReference>
<protein>
    <submittedName>
        <fullName evidence="6">LysR family transcriptional regulator</fullName>
    </submittedName>
</protein>
<dbReference type="Pfam" id="PF00126">
    <property type="entry name" value="HTH_1"/>
    <property type="match status" value="1"/>
</dbReference>
<keyword evidence="3" id="KW-0238">DNA-binding</keyword>
<keyword evidence="2" id="KW-0805">Transcription regulation</keyword>
<keyword evidence="7" id="KW-1185">Reference proteome</keyword>
<evidence type="ECO:0000256" key="4">
    <source>
        <dbReference type="ARBA" id="ARBA00023163"/>
    </source>
</evidence>
<feature type="domain" description="HTH lysR-type" evidence="5">
    <location>
        <begin position="1"/>
        <end position="50"/>
    </location>
</feature>
<dbReference type="Gene3D" id="1.10.10.10">
    <property type="entry name" value="Winged helix-like DNA-binding domain superfamily/Winged helix DNA-binding domain"/>
    <property type="match status" value="1"/>
</dbReference>
<reference evidence="6 7" key="1">
    <citation type="submission" date="2021-05" db="EMBL/GenBank/DDBJ databases">
        <title>Roseococcus sp. XZZS9, whole genome shotgun sequencing project.</title>
        <authorList>
            <person name="Zhao G."/>
            <person name="Shen L."/>
        </authorList>
    </citation>
    <scope>NUCLEOTIDE SEQUENCE [LARGE SCALE GENOMIC DNA]</scope>
    <source>
        <strain evidence="6 7">XZZS9</strain>
    </source>
</reference>
<dbReference type="PROSITE" id="PS50931">
    <property type="entry name" value="HTH_LYSR"/>
    <property type="match status" value="1"/>
</dbReference>
<dbReference type="EMBL" id="JAHCDA010000002">
    <property type="protein sequence ID" value="MBS7811901.1"/>
    <property type="molecule type" value="Genomic_DNA"/>
</dbReference>
<evidence type="ECO:0000256" key="2">
    <source>
        <dbReference type="ARBA" id="ARBA00023015"/>
    </source>
</evidence>
<evidence type="ECO:0000259" key="5">
    <source>
        <dbReference type="PROSITE" id="PS50931"/>
    </source>
</evidence>
<dbReference type="PANTHER" id="PTHR30427:SF1">
    <property type="entry name" value="TRANSCRIPTIONAL ACTIVATOR PROTEIN LYSR"/>
    <property type="match status" value="1"/>
</dbReference>
<evidence type="ECO:0000256" key="3">
    <source>
        <dbReference type="ARBA" id="ARBA00023125"/>
    </source>
</evidence>
<name>A0ABS5QF16_9PROT</name>
<gene>
    <name evidence="6" type="ORF">KHU32_13205</name>
</gene>
<dbReference type="PANTHER" id="PTHR30427">
    <property type="entry name" value="TRANSCRIPTIONAL ACTIVATOR PROTEIN LYSR"/>
    <property type="match status" value="1"/>
</dbReference>
<dbReference type="Proteomes" id="UP000766336">
    <property type="component" value="Unassembled WGS sequence"/>
</dbReference>